<name>A0A5R9KJ22_9BACT</name>
<dbReference type="InterPro" id="IPR011051">
    <property type="entry name" value="RmlC_Cupin_sf"/>
</dbReference>
<protein>
    <submittedName>
        <fullName evidence="3">Cupin domain-containing protein</fullName>
    </submittedName>
</protein>
<dbReference type="InterPro" id="IPR013096">
    <property type="entry name" value="Cupin_2"/>
</dbReference>
<sequence>MYKDDEERKKNPILRSPEEGNSISVVGNTYRILAGGKDTNGAFATIDMLVPPGGGPGPHAHAGFEESFYVIDGAIEFKTETGSYVAVKGAFVNIPKGGMVHSFKNKTEKPARLLCTVVPAGLEQFFEEVGQPVEHGQLLPLPVMDKAYIQHLQQVAERYGQQVFPPDFLD</sequence>
<keyword evidence="4" id="KW-1185">Reference proteome</keyword>
<feature type="region of interest" description="Disordered" evidence="1">
    <location>
        <begin position="1"/>
        <end position="20"/>
    </location>
</feature>
<dbReference type="PANTHER" id="PTHR36440:SF1">
    <property type="entry name" value="PUTATIVE (AFU_ORTHOLOGUE AFUA_8G07350)-RELATED"/>
    <property type="match status" value="1"/>
</dbReference>
<organism evidence="3 4">
    <name type="scientific">Dyadobacter sediminis</name>
    <dbReference type="NCBI Taxonomy" id="1493691"/>
    <lineage>
        <taxon>Bacteria</taxon>
        <taxon>Pseudomonadati</taxon>
        <taxon>Bacteroidota</taxon>
        <taxon>Cytophagia</taxon>
        <taxon>Cytophagales</taxon>
        <taxon>Spirosomataceae</taxon>
        <taxon>Dyadobacter</taxon>
    </lineage>
</organism>
<dbReference type="PANTHER" id="PTHR36440">
    <property type="entry name" value="PUTATIVE (AFU_ORTHOLOGUE AFUA_8G07350)-RELATED"/>
    <property type="match status" value="1"/>
</dbReference>
<evidence type="ECO:0000313" key="3">
    <source>
        <dbReference type="EMBL" id="TLU96086.1"/>
    </source>
</evidence>
<dbReference type="EMBL" id="VCEI01000011">
    <property type="protein sequence ID" value="TLU96086.1"/>
    <property type="molecule type" value="Genomic_DNA"/>
</dbReference>
<dbReference type="Pfam" id="PF07883">
    <property type="entry name" value="Cupin_2"/>
    <property type="match status" value="1"/>
</dbReference>
<evidence type="ECO:0000313" key="4">
    <source>
        <dbReference type="Proteomes" id="UP000309788"/>
    </source>
</evidence>
<feature type="domain" description="Cupin type-2" evidence="2">
    <location>
        <begin position="48"/>
        <end position="116"/>
    </location>
</feature>
<dbReference type="AlphaFoldDB" id="A0A5R9KJ22"/>
<dbReference type="OrthoDB" id="9090296at2"/>
<dbReference type="InterPro" id="IPR014710">
    <property type="entry name" value="RmlC-like_jellyroll"/>
</dbReference>
<comment type="caution">
    <text evidence="3">The sequence shown here is derived from an EMBL/GenBank/DDBJ whole genome shotgun (WGS) entry which is preliminary data.</text>
</comment>
<proteinExistence type="predicted"/>
<dbReference type="Proteomes" id="UP000309788">
    <property type="component" value="Unassembled WGS sequence"/>
</dbReference>
<feature type="compositionally biased region" description="Basic and acidic residues" evidence="1">
    <location>
        <begin position="1"/>
        <end position="10"/>
    </location>
</feature>
<evidence type="ECO:0000259" key="2">
    <source>
        <dbReference type="Pfam" id="PF07883"/>
    </source>
</evidence>
<dbReference type="InterPro" id="IPR053146">
    <property type="entry name" value="QDO-like"/>
</dbReference>
<gene>
    <name evidence="3" type="ORF">FEM55_02760</name>
</gene>
<evidence type="ECO:0000256" key="1">
    <source>
        <dbReference type="SAM" id="MobiDB-lite"/>
    </source>
</evidence>
<dbReference type="Gene3D" id="2.60.120.10">
    <property type="entry name" value="Jelly Rolls"/>
    <property type="match status" value="1"/>
</dbReference>
<dbReference type="RefSeq" id="WP_138279782.1">
    <property type="nucleotide sequence ID" value="NZ_BMGE01000001.1"/>
</dbReference>
<reference evidence="3 4" key="1">
    <citation type="submission" date="2019-05" db="EMBL/GenBank/DDBJ databases">
        <authorList>
            <person name="Qu J.-H."/>
        </authorList>
    </citation>
    <scope>NUCLEOTIDE SEQUENCE [LARGE SCALE GENOMIC DNA]</scope>
    <source>
        <strain evidence="3 4">Z12</strain>
    </source>
</reference>
<dbReference type="SUPFAM" id="SSF51182">
    <property type="entry name" value="RmlC-like cupins"/>
    <property type="match status" value="1"/>
</dbReference>
<accession>A0A5R9KJ22</accession>